<sequence>MVSSANPTPSLIPSDDSSHLPDSSSTLGALSPKNPSPARKLQEVFQVAGERLDSEVRLSNLVRSLEAEMKSSGVLVDCSELKSQLNRLKEHHVISGYQSSVSDACGNPQTLNVNFKIPSGSKIGKGKRDANPAAMGTGESSSSQSAIEDSNGIPSVLADLPHSDELQPSTISETLPFVASDIVIKDSVDKGNVGKGPVAQVLSNQDNGRHRAACDQSIPGQVEFAAGPRSSSTSVDTSVIQAPSDELTDSEDDLLEVLEKVLVVSMVRCIKSLPLAVFISRCIKLFCTAAVVLYAAVICCCHGSSVLVAVQVHHASKFNPPHVPLWLCNLAFGSSV</sequence>
<evidence type="ECO:0000313" key="2">
    <source>
        <dbReference type="EMBL" id="KAG5557724.1"/>
    </source>
</evidence>
<name>A0AAV6L0B3_9ERIC</name>
<feature type="compositionally biased region" description="Low complexity" evidence="1">
    <location>
        <begin position="9"/>
        <end position="27"/>
    </location>
</feature>
<organism evidence="2 3">
    <name type="scientific">Rhododendron griersonianum</name>
    <dbReference type="NCBI Taxonomy" id="479676"/>
    <lineage>
        <taxon>Eukaryota</taxon>
        <taxon>Viridiplantae</taxon>
        <taxon>Streptophyta</taxon>
        <taxon>Embryophyta</taxon>
        <taxon>Tracheophyta</taxon>
        <taxon>Spermatophyta</taxon>
        <taxon>Magnoliopsida</taxon>
        <taxon>eudicotyledons</taxon>
        <taxon>Gunneridae</taxon>
        <taxon>Pentapetalae</taxon>
        <taxon>asterids</taxon>
        <taxon>Ericales</taxon>
        <taxon>Ericaceae</taxon>
        <taxon>Ericoideae</taxon>
        <taxon>Rhodoreae</taxon>
        <taxon>Rhododendron</taxon>
    </lineage>
</organism>
<evidence type="ECO:0000256" key="1">
    <source>
        <dbReference type="SAM" id="MobiDB-lite"/>
    </source>
</evidence>
<dbReference type="Proteomes" id="UP000823749">
    <property type="component" value="Chromosome 3"/>
</dbReference>
<accession>A0AAV6L0B3</accession>
<feature type="region of interest" description="Disordered" evidence="1">
    <location>
        <begin position="118"/>
        <end position="162"/>
    </location>
</feature>
<evidence type="ECO:0000313" key="3">
    <source>
        <dbReference type="Proteomes" id="UP000823749"/>
    </source>
</evidence>
<keyword evidence="3" id="KW-1185">Reference proteome</keyword>
<feature type="region of interest" description="Disordered" evidence="1">
    <location>
        <begin position="1"/>
        <end position="40"/>
    </location>
</feature>
<comment type="caution">
    <text evidence="2">The sequence shown here is derived from an EMBL/GenBank/DDBJ whole genome shotgun (WGS) entry which is preliminary data.</text>
</comment>
<gene>
    <name evidence="2" type="ORF">RHGRI_007842</name>
</gene>
<protein>
    <submittedName>
        <fullName evidence="2">Uncharacterized protein</fullName>
    </submittedName>
</protein>
<reference evidence="2" key="1">
    <citation type="submission" date="2020-08" db="EMBL/GenBank/DDBJ databases">
        <title>Plant Genome Project.</title>
        <authorList>
            <person name="Zhang R.-G."/>
        </authorList>
    </citation>
    <scope>NUCLEOTIDE SEQUENCE</scope>
    <source>
        <strain evidence="2">WSP0</strain>
        <tissue evidence="2">Leaf</tissue>
    </source>
</reference>
<proteinExistence type="predicted"/>
<dbReference type="AlphaFoldDB" id="A0AAV6L0B3"/>
<dbReference type="EMBL" id="JACTNZ010000003">
    <property type="protein sequence ID" value="KAG5557724.1"/>
    <property type="molecule type" value="Genomic_DNA"/>
</dbReference>